<evidence type="ECO:0000256" key="1">
    <source>
        <dbReference type="SAM" id="SignalP"/>
    </source>
</evidence>
<evidence type="ECO:0000313" key="3">
    <source>
        <dbReference type="Proteomes" id="UP000198873"/>
    </source>
</evidence>
<feature type="signal peptide" evidence="1">
    <location>
        <begin position="1"/>
        <end position="28"/>
    </location>
</feature>
<evidence type="ECO:0000313" key="2">
    <source>
        <dbReference type="EMBL" id="SFT05016.1"/>
    </source>
</evidence>
<organism evidence="2 3">
    <name type="scientific">Streptomyces harbinensis</name>
    <dbReference type="NCBI Taxonomy" id="1176198"/>
    <lineage>
        <taxon>Bacteria</taxon>
        <taxon>Bacillati</taxon>
        <taxon>Actinomycetota</taxon>
        <taxon>Actinomycetes</taxon>
        <taxon>Kitasatosporales</taxon>
        <taxon>Streptomycetaceae</taxon>
        <taxon>Streptomyces</taxon>
    </lineage>
</organism>
<dbReference type="EMBL" id="FPAB01000006">
    <property type="protein sequence ID" value="SFT05016.1"/>
    <property type="molecule type" value="Genomic_DNA"/>
</dbReference>
<protein>
    <recommendedName>
        <fullName evidence="4">Enoyl reductase</fullName>
    </recommendedName>
</protein>
<gene>
    <name evidence="2" type="ORF">SAMN05444716_106196</name>
</gene>
<sequence length="348" mass="37547">MKPIAFRTACIGAVAVVLSLPATARADAANADQGTAGGDHTDRDISAHVSLPGQERISFTGDGTGGSGGLTSAENTWTPPACYYAPMYTPEEFQAYWDDLSRGVYSSGWPQEDKDLLRQNLEDSYGEEGEYPNYNIDKQGEGMFWQVVRNEEHPDYEARYACEFRTFWVDFGDPPPDLPGVVDIATLAELAYERVRVPDTEIELNPDGDQTVNLATWVWLDQGAFEPVSVTASLDDYGLWATTTATPTTLTIEPGTPDARLHPASGECAVSGDGGIGEPYSQGRSGEEPPCGVTYLRATHATGSYGLTASLTWEISWEGSDGSGATLPAGVFETTHEITVREVQAIVR</sequence>
<keyword evidence="1" id="KW-0732">Signal</keyword>
<name>A0A1I6UUD5_9ACTN</name>
<accession>A0A1I6UUD5</accession>
<dbReference type="Proteomes" id="UP000198873">
    <property type="component" value="Unassembled WGS sequence"/>
</dbReference>
<reference evidence="3" key="1">
    <citation type="submission" date="2016-10" db="EMBL/GenBank/DDBJ databases">
        <authorList>
            <person name="Varghese N."/>
            <person name="Submissions S."/>
        </authorList>
    </citation>
    <scope>NUCLEOTIDE SEQUENCE [LARGE SCALE GENOMIC DNA]</scope>
    <source>
        <strain evidence="3">CGMCC 4.7047</strain>
    </source>
</reference>
<dbReference type="STRING" id="1176198.SAMN05444716_106196"/>
<proteinExistence type="predicted"/>
<feature type="chain" id="PRO_5011601901" description="Enoyl reductase" evidence="1">
    <location>
        <begin position="29"/>
        <end position="348"/>
    </location>
</feature>
<keyword evidence="3" id="KW-1185">Reference proteome</keyword>
<dbReference type="RefSeq" id="WP_093843752.1">
    <property type="nucleotide sequence ID" value="NZ_FPAB01000006.1"/>
</dbReference>
<evidence type="ECO:0008006" key="4">
    <source>
        <dbReference type="Google" id="ProtNLM"/>
    </source>
</evidence>
<dbReference type="AlphaFoldDB" id="A0A1I6UUD5"/>